<gene>
    <name evidence="5" type="ORF">LWI28_028767</name>
</gene>
<dbReference type="InterPro" id="IPR036910">
    <property type="entry name" value="HMG_box_dom_sf"/>
</dbReference>
<feature type="compositionally biased region" description="Basic and acidic residues" evidence="2">
    <location>
        <begin position="9"/>
        <end position="58"/>
    </location>
</feature>
<feature type="compositionally biased region" description="Basic and acidic residues" evidence="2">
    <location>
        <begin position="741"/>
        <end position="771"/>
    </location>
</feature>
<feature type="region of interest" description="Disordered" evidence="2">
    <location>
        <begin position="204"/>
        <end position="354"/>
    </location>
</feature>
<keyword evidence="1" id="KW-0238">DNA-binding</keyword>
<feature type="compositionally biased region" description="Basic and acidic residues" evidence="2">
    <location>
        <begin position="308"/>
        <end position="327"/>
    </location>
</feature>
<evidence type="ECO:0000313" key="6">
    <source>
        <dbReference type="Proteomes" id="UP001064489"/>
    </source>
</evidence>
<accession>A0AAD5JMK4</accession>
<feature type="domain" description="Myb-like" evidence="3">
    <location>
        <begin position="448"/>
        <end position="490"/>
    </location>
</feature>
<sequence length="942" mass="109114">MGKKTTGKKGREKEKNKNKDLSTLREARHSENELRSSAENGAKLRDEVKAYKESRHEISGNGVDFEAYQSEEPLEVDDDVERKKKKKKKKRHETNGDFEAYQSEEPLEVDVDVKKKKKRHETSGDFEAFQSEEPLEVDVDVENKKKKKKKNRHETSGDDVELSACETEPLIKDNVDDDIIKQKKNEKRCEIGGNDIDLSYRQSEAVRESNVVEDKRKKKKLQEAGGSAVKHNTDQNDVLEGDVHVNKKEKSKDRHGVSVVKGQTKPKQGDIPELMNVEEVDQKKKKKKKRKRDKGVDFAEVEDATDAEAGKDRDQSDEKTMENVDNSKKKKKRQKNYSADVMVKNRTQKKSSKKVSFSDDVEVFPPPACLVHAKRFSEEENEMLKKAVLSYIEAHGFGEEGLEMVLNCRSHPETKNCWKEIAAALPWRPRESIYYRAHIIFERDENHKWSPEELELVKKFHEKHGSDWKTLASGLGKHRHHVKDAWRRIRFPNRKMGPWSQVEYQNLFDLVNSDLRMRASEEKKSKHGMLRDNISWEAISEKLSTRTNALCCQRWYDQLSSPLVKEGKWSDIDDYHMVNALSGLDACHIDDVDWDNLLEHRPGDICRKRWNQMVKHLGTYGSKPFAEQVEILSQRYLISPRGGAPWRKFPSLGTNNSTITALIYVKWKELSEEEKQVWKAKAAEVMEAYKKELEEYNFIAAATDDKQKPQKELVEEEEHTTNNTIAGAKDAKPKKNKSKRVKDEVIEEHNITEGDKDNGVEYRAPRQRDGVGDNEDEREVQLGGGQWQSHRAALIQFRRPYVRQEPLDELTKRMKVEVSDFFGRLNPDAFQDWIAALEDYFDWFSVPEDHKWKPTIPEIVEPEEEEEEEEILQAVNLHLCVINRVLTGRRHLLEPDTNDWKCTNIFHARVTHGNKALNVIIDNGGDMNVISKAVAERLDLPQ</sequence>
<feature type="compositionally biased region" description="Basic residues" evidence="2">
    <location>
        <begin position="83"/>
        <end position="92"/>
    </location>
</feature>
<reference evidence="5" key="2">
    <citation type="submission" date="2023-02" db="EMBL/GenBank/DDBJ databases">
        <authorList>
            <person name="Swenson N.G."/>
            <person name="Wegrzyn J.L."/>
            <person name="Mcevoy S.L."/>
        </authorList>
    </citation>
    <scope>NUCLEOTIDE SEQUENCE</scope>
    <source>
        <strain evidence="5">91603</strain>
        <tissue evidence="5">Leaf</tissue>
    </source>
</reference>
<dbReference type="Gene3D" id="1.10.10.60">
    <property type="entry name" value="Homeodomain-like"/>
    <property type="match status" value="3"/>
</dbReference>
<dbReference type="Pfam" id="PF13921">
    <property type="entry name" value="Myb_DNA-bind_6"/>
    <property type="match status" value="1"/>
</dbReference>
<feature type="domain" description="HMG box" evidence="4">
    <location>
        <begin position="650"/>
        <end position="697"/>
    </location>
</feature>
<feature type="compositionally biased region" description="Basic residues" evidence="2">
    <location>
        <begin position="283"/>
        <end position="293"/>
    </location>
</feature>
<feature type="region of interest" description="Disordered" evidence="2">
    <location>
        <begin position="727"/>
        <end position="785"/>
    </location>
</feature>
<dbReference type="SMART" id="SM00717">
    <property type="entry name" value="SANT"/>
    <property type="match status" value="3"/>
</dbReference>
<evidence type="ECO:0000259" key="4">
    <source>
        <dbReference type="PROSITE" id="PS50118"/>
    </source>
</evidence>
<evidence type="ECO:0000256" key="2">
    <source>
        <dbReference type="SAM" id="MobiDB-lite"/>
    </source>
</evidence>
<keyword evidence="6" id="KW-1185">Reference proteome</keyword>
<feature type="domain" description="Myb-like" evidence="3">
    <location>
        <begin position="491"/>
        <end position="559"/>
    </location>
</feature>
<feature type="DNA-binding region" description="HMG box" evidence="1">
    <location>
        <begin position="650"/>
        <end position="697"/>
    </location>
</feature>
<dbReference type="PROSITE" id="PS50090">
    <property type="entry name" value="MYB_LIKE"/>
    <property type="match status" value="3"/>
</dbReference>
<organism evidence="5 6">
    <name type="scientific">Acer negundo</name>
    <name type="common">Box elder</name>
    <dbReference type="NCBI Taxonomy" id="4023"/>
    <lineage>
        <taxon>Eukaryota</taxon>
        <taxon>Viridiplantae</taxon>
        <taxon>Streptophyta</taxon>
        <taxon>Embryophyta</taxon>
        <taxon>Tracheophyta</taxon>
        <taxon>Spermatophyta</taxon>
        <taxon>Magnoliopsida</taxon>
        <taxon>eudicotyledons</taxon>
        <taxon>Gunneridae</taxon>
        <taxon>Pentapetalae</taxon>
        <taxon>rosids</taxon>
        <taxon>malvids</taxon>
        <taxon>Sapindales</taxon>
        <taxon>Sapindaceae</taxon>
        <taxon>Hippocastanoideae</taxon>
        <taxon>Acereae</taxon>
        <taxon>Acer</taxon>
    </lineage>
</organism>
<dbReference type="GO" id="GO:0003677">
    <property type="term" value="F:DNA binding"/>
    <property type="evidence" value="ECO:0007669"/>
    <property type="project" value="UniProtKB-UniRule"/>
</dbReference>
<keyword evidence="1" id="KW-0539">Nucleus</keyword>
<dbReference type="PANTHER" id="PTHR47430">
    <property type="entry name" value="GB|AAC33480.1"/>
    <property type="match status" value="1"/>
</dbReference>
<comment type="caution">
    <text evidence="5">The sequence shown here is derived from an EMBL/GenBank/DDBJ whole genome shotgun (WGS) entry which is preliminary data.</text>
</comment>
<dbReference type="CDD" id="cd00167">
    <property type="entry name" value="SANT"/>
    <property type="match status" value="1"/>
</dbReference>
<feature type="region of interest" description="Disordered" evidence="2">
    <location>
        <begin position="1"/>
        <end position="161"/>
    </location>
</feature>
<dbReference type="EMBL" id="JAJSOW010000003">
    <property type="protein sequence ID" value="KAI9196984.1"/>
    <property type="molecule type" value="Genomic_DNA"/>
</dbReference>
<evidence type="ECO:0000259" key="3">
    <source>
        <dbReference type="PROSITE" id="PS50090"/>
    </source>
</evidence>
<feature type="domain" description="Myb-like" evidence="3">
    <location>
        <begin position="561"/>
        <end position="614"/>
    </location>
</feature>
<evidence type="ECO:0000313" key="5">
    <source>
        <dbReference type="EMBL" id="KAI9196984.1"/>
    </source>
</evidence>
<name>A0AAD5JMK4_ACENE</name>
<dbReference type="PROSITE" id="PS50118">
    <property type="entry name" value="HMG_BOX_2"/>
    <property type="match status" value="1"/>
</dbReference>
<feature type="compositionally biased region" description="Basic and acidic residues" evidence="2">
    <location>
        <begin position="241"/>
        <end position="256"/>
    </location>
</feature>
<feature type="compositionally biased region" description="Basic and acidic residues" evidence="2">
    <location>
        <begin position="204"/>
        <end position="215"/>
    </location>
</feature>
<proteinExistence type="predicted"/>
<dbReference type="InterPro" id="IPR009057">
    <property type="entry name" value="Homeodomain-like_sf"/>
</dbReference>
<dbReference type="SUPFAM" id="SSF46689">
    <property type="entry name" value="Homeodomain-like"/>
    <property type="match status" value="2"/>
</dbReference>
<protein>
    <submittedName>
        <fullName evidence="5">Uncharacterized protein</fullName>
    </submittedName>
</protein>
<dbReference type="Proteomes" id="UP001064489">
    <property type="component" value="Chromosome 1"/>
</dbReference>
<dbReference type="InterPro" id="IPR001005">
    <property type="entry name" value="SANT/Myb"/>
</dbReference>
<dbReference type="InterPro" id="IPR009071">
    <property type="entry name" value="HMG_box_dom"/>
</dbReference>
<reference evidence="5" key="1">
    <citation type="journal article" date="2022" name="Plant J.">
        <title>Strategies of tolerance reflected in two North American maple genomes.</title>
        <authorList>
            <person name="McEvoy S.L."/>
            <person name="Sezen U.U."/>
            <person name="Trouern-Trend A."/>
            <person name="McMahon S.M."/>
            <person name="Schaberg P.G."/>
            <person name="Yang J."/>
            <person name="Wegrzyn J.L."/>
            <person name="Swenson N.G."/>
        </authorList>
    </citation>
    <scope>NUCLEOTIDE SEQUENCE</scope>
    <source>
        <strain evidence="5">91603</strain>
    </source>
</reference>
<dbReference type="AlphaFoldDB" id="A0AAD5JMK4"/>
<dbReference type="PANTHER" id="PTHR47430:SF4">
    <property type="entry name" value="GB|AAC33480.1"/>
    <property type="match status" value="1"/>
</dbReference>
<evidence type="ECO:0000256" key="1">
    <source>
        <dbReference type="PROSITE-ProRule" id="PRU00267"/>
    </source>
</evidence>
<dbReference type="GO" id="GO:0005634">
    <property type="term" value="C:nucleus"/>
    <property type="evidence" value="ECO:0007669"/>
    <property type="project" value="UniProtKB-UniRule"/>
</dbReference>
<dbReference type="SUPFAM" id="SSF47095">
    <property type="entry name" value="HMG-box"/>
    <property type="match status" value="1"/>
</dbReference>
<dbReference type="Gene3D" id="1.10.30.10">
    <property type="entry name" value="High mobility group box domain"/>
    <property type="match status" value="1"/>
</dbReference>